<feature type="compositionally biased region" description="Acidic residues" evidence="1">
    <location>
        <begin position="37"/>
        <end position="54"/>
    </location>
</feature>
<dbReference type="EMBL" id="MN740285">
    <property type="protein sequence ID" value="QHT97945.1"/>
    <property type="molecule type" value="Genomic_DNA"/>
</dbReference>
<dbReference type="AlphaFoldDB" id="A0A6C0IZS6"/>
<accession>A0A6C0IZS6</accession>
<evidence type="ECO:0000313" key="2">
    <source>
        <dbReference type="EMBL" id="QHT97945.1"/>
    </source>
</evidence>
<protein>
    <submittedName>
        <fullName evidence="2">Uncharacterized protein</fullName>
    </submittedName>
</protein>
<feature type="region of interest" description="Disordered" evidence="1">
    <location>
        <begin position="1"/>
        <end position="54"/>
    </location>
</feature>
<name>A0A6C0IZS6_9ZZZZ</name>
<sequence>MSTCYCEYDIESDASDSEEDGAGSAKVPEQIACDPSQYDDDYLSDGESEEENSP</sequence>
<feature type="compositionally biased region" description="Acidic residues" evidence="1">
    <location>
        <begin position="8"/>
        <end position="21"/>
    </location>
</feature>
<organism evidence="2">
    <name type="scientific">viral metagenome</name>
    <dbReference type="NCBI Taxonomy" id="1070528"/>
    <lineage>
        <taxon>unclassified sequences</taxon>
        <taxon>metagenomes</taxon>
        <taxon>organismal metagenomes</taxon>
    </lineage>
</organism>
<evidence type="ECO:0000256" key="1">
    <source>
        <dbReference type="SAM" id="MobiDB-lite"/>
    </source>
</evidence>
<proteinExistence type="predicted"/>
<reference evidence="2" key="1">
    <citation type="journal article" date="2020" name="Nature">
        <title>Giant virus diversity and host interactions through global metagenomics.</title>
        <authorList>
            <person name="Schulz F."/>
            <person name="Roux S."/>
            <person name="Paez-Espino D."/>
            <person name="Jungbluth S."/>
            <person name="Walsh D.A."/>
            <person name="Denef V.J."/>
            <person name="McMahon K.D."/>
            <person name="Konstantinidis K.T."/>
            <person name="Eloe-Fadrosh E.A."/>
            <person name="Kyrpides N.C."/>
            <person name="Woyke T."/>
        </authorList>
    </citation>
    <scope>NUCLEOTIDE SEQUENCE</scope>
    <source>
        <strain evidence="2">GVMAG-M-3300025572-1</strain>
    </source>
</reference>